<dbReference type="Gene3D" id="3.30.300.20">
    <property type="match status" value="1"/>
</dbReference>
<gene>
    <name evidence="8" type="primary">rpsC</name>
    <name evidence="11" type="ORF">COV55_01215</name>
</gene>
<dbReference type="Proteomes" id="UP000230564">
    <property type="component" value="Unassembled WGS sequence"/>
</dbReference>
<dbReference type="PROSITE" id="PS00548">
    <property type="entry name" value="RIBOSOMAL_S3"/>
    <property type="match status" value="1"/>
</dbReference>
<name>A0A2H0NDQ5_9BACT</name>
<dbReference type="HAMAP" id="MF_01309_B">
    <property type="entry name" value="Ribosomal_uS3_B"/>
    <property type="match status" value="1"/>
</dbReference>
<evidence type="ECO:0000256" key="8">
    <source>
        <dbReference type="HAMAP-Rule" id="MF_01309"/>
    </source>
</evidence>
<evidence type="ECO:0000256" key="1">
    <source>
        <dbReference type="ARBA" id="ARBA00010761"/>
    </source>
</evidence>
<dbReference type="Pfam" id="PF07650">
    <property type="entry name" value="KH_2"/>
    <property type="match status" value="1"/>
</dbReference>
<dbReference type="Gene3D" id="3.30.1140.32">
    <property type="entry name" value="Ribosomal protein S3, C-terminal domain"/>
    <property type="match status" value="1"/>
</dbReference>
<comment type="caution">
    <text evidence="11">The sequence shown here is derived from an EMBL/GenBank/DDBJ whole genome shotgun (WGS) entry which is preliminary data.</text>
</comment>
<dbReference type="InterPro" id="IPR001351">
    <property type="entry name" value="Ribosomal_uS3_C"/>
</dbReference>
<dbReference type="EMBL" id="PCWQ01000007">
    <property type="protein sequence ID" value="PIR07029.1"/>
    <property type="molecule type" value="Genomic_DNA"/>
</dbReference>
<dbReference type="GO" id="GO:0006412">
    <property type="term" value="P:translation"/>
    <property type="evidence" value="ECO:0007669"/>
    <property type="project" value="UniProtKB-UniRule"/>
</dbReference>
<dbReference type="SUPFAM" id="SSF54821">
    <property type="entry name" value="Ribosomal protein S3 C-terminal domain"/>
    <property type="match status" value="1"/>
</dbReference>
<evidence type="ECO:0000256" key="4">
    <source>
        <dbReference type="ARBA" id="ARBA00022980"/>
    </source>
</evidence>
<dbReference type="GO" id="GO:0022627">
    <property type="term" value="C:cytosolic small ribosomal subunit"/>
    <property type="evidence" value="ECO:0007669"/>
    <property type="project" value="TreeGrafter"/>
</dbReference>
<sequence>MGKKVNPIIFRIGLSERWRSRWFSNHDFAAFLEQDVSIRKSLRKDLREAGLDKIEIERSRGEIIINITAAKPGLIIGRGGSGIEDLKKKIRSKFLDKETKLNVNITEVSVPHLSASVIVESIREDLERRIPFRRVMKQNIDKVIKAGAQGVKIIVAGRLNGVDIARTEKLVQGKVPLQTLRSDIDYSRGVAQTIYGMIGIKVWIYKGEYFDKKAKEKSDIKRPTKTVRLFSKGQAKIQDLGENSKTKNKTK</sequence>
<dbReference type="GO" id="GO:0019843">
    <property type="term" value="F:rRNA binding"/>
    <property type="evidence" value="ECO:0007669"/>
    <property type="project" value="UniProtKB-UniRule"/>
</dbReference>
<dbReference type="InterPro" id="IPR015946">
    <property type="entry name" value="KH_dom-like_a/b"/>
</dbReference>
<dbReference type="GO" id="GO:0003735">
    <property type="term" value="F:structural constituent of ribosome"/>
    <property type="evidence" value="ECO:0007669"/>
    <property type="project" value="InterPro"/>
</dbReference>
<dbReference type="NCBIfam" id="TIGR01009">
    <property type="entry name" value="rpsC_bact"/>
    <property type="match status" value="1"/>
</dbReference>
<comment type="function">
    <text evidence="6 8">Binds the lower part of the 30S subunit head. Binds mRNA in the 70S ribosome, positioning it for translation.</text>
</comment>
<dbReference type="InterPro" id="IPR036419">
    <property type="entry name" value="Ribosomal_S3_C_sf"/>
</dbReference>
<evidence type="ECO:0000256" key="2">
    <source>
        <dbReference type="ARBA" id="ARBA00022730"/>
    </source>
</evidence>
<keyword evidence="3 8" id="KW-0694">RNA-binding</keyword>
<dbReference type="InterPro" id="IPR009019">
    <property type="entry name" value="KH_sf_prok-type"/>
</dbReference>
<comment type="similarity">
    <text evidence="1 8 9">Belongs to the universal ribosomal protein uS3 family.</text>
</comment>
<feature type="domain" description="KH type-2" evidence="10">
    <location>
        <begin position="38"/>
        <end position="109"/>
    </location>
</feature>
<evidence type="ECO:0000256" key="5">
    <source>
        <dbReference type="ARBA" id="ARBA00023274"/>
    </source>
</evidence>
<reference evidence="11 12" key="1">
    <citation type="submission" date="2017-09" db="EMBL/GenBank/DDBJ databases">
        <title>Depth-based differentiation of microbial function through sediment-hosted aquifers and enrichment of novel symbionts in the deep terrestrial subsurface.</title>
        <authorList>
            <person name="Probst A.J."/>
            <person name="Ladd B."/>
            <person name="Jarett J.K."/>
            <person name="Geller-Mcgrath D.E."/>
            <person name="Sieber C.M."/>
            <person name="Emerson J.B."/>
            <person name="Anantharaman K."/>
            <person name="Thomas B.C."/>
            <person name="Malmstrom R."/>
            <person name="Stieglmeier M."/>
            <person name="Klingl A."/>
            <person name="Woyke T."/>
            <person name="Ryan C.M."/>
            <person name="Banfield J.F."/>
        </authorList>
    </citation>
    <scope>NUCLEOTIDE SEQUENCE [LARGE SCALE GENOMIC DNA]</scope>
    <source>
        <strain evidence="11">CG11_big_fil_rev_8_21_14_0_20_36_20</strain>
    </source>
</reference>
<protein>
    <recommendedName>
        <fullName evidence="7 8">Small ribosomal subunit protein uS3</fullName>
    </recommendedName>
</protein>
<evidence type="ECO:0000259" key="10">
    <source>
        <dbReference type="PROSITE" id="PS50823"/>
    </source>
</evidence>
<dbReference type="InterPro" id="IPR005704">
    <property type="entry name" value="Ribosomal_uS3_bac-typ"/>
</dbReference>
<dbReference type="PANTHER" id="PTHR11760:SF19">
    <property type="entry name" value="SMALL RIBOSOMAL SUBUNIT PROTEIN US3C"/>
    <property type="match status" value="1"/>
</dbReference>
<dbReference type="SMART" id="SM00322">
    <property type="entry name" value="KH"/>
    <property type="match status" value="1"/>
</dbReference>
<evidence type="ECO:0000256" key="7">
    <source>
        <dbReference type="ARBA" id="ARBA00035257"/>
    </source>
</evidence>
<dbReference type="InterPro" id="IPR004087">
    <property type="entry name" value="KH_dom"/>
</dbReference>
<dbReference type="Pfam" id="PF00189">
    <property type="entry name" value="Ribosomal_S3_C"/>
    <property type="match status" value="1"/>
</dbReference>
<evidence type="ECO:0000256" key="9">
    <source>
        <dbReference type="RuleBase" id="RU003624"/>
    </source>
</evidence>
<proteinExistence type="inferred from homology"/>
<evidence type="ECO:0000313" key="11">
    <source>
        <dbReference type="EMBL" id="PIR07029.1"/>
    </source>
</evidence>
<dbReference type="InterPro" id="IPR004044">
    <property type="entry name" value="KH_dom_type_2"/>
</dbReference>
<accession>A0A2H0NDQ5</accession>
<dbReference type="PANTHER" id="PTHR11760">
    <property type="entry name" value="30S/40S RIBOSOMAL PROTEIN S3"/>
    <property type="match status" value="1"/>
</dbReference>
<dbReference type="SUPFAM" id="SSF54814">
    <property type="entry name" value="Prokaryotic type KH domain (KH-domain type II)"/>
    <property type="match status" value="1"/>
</dbReference>
<comment type="subunit">
    <text evidence="8">Part of the 30S ribosomal subunit. Forms a tight complex with proteins S10 and S14.</text>
</comment>
<dbReference type="InterPro" id="IPR057258">
    <property type="entry name" value="Ribosomal_uS3"/>
</dbReference>
<dbReference type="InterPro" id="IPR018280">
    <property type="entry name" value="Ribosomal_uS3_CS"/>
</dbReference>
<evidence type="ECO:0000313" key="12">
    <source>
        <dbReference type="Proteomes" id="UP000230564"/>
    </source>
</evidence>
<dbReference type="CDD" id="cd02412">
    <property type="entry name" value="KH-II_30S_S3"/>
    <property type="match status" value="1"/>
</dbReference>
<keyword evidence="2 8" id="KW-0699">rRNA-binding</keyword>
<dbReference type="PROSITE" id="PS50823">
    <property type="entry name" value="KH_TYPE_2"/>
    <property type="match status" value="1"/>
</dbReference>
<dbReference type="AlphaFoldDB" id="A0A2H0NDQ5"/>
<dbReference type="GO" id="GO:0003729">
    <property type="term" value="F:mRNA binding"/>
    <property type="evidence" value="ECO:0007669"/>
    <property type="project" value="UniProtKB-UniRule"/>
</dbReference>
<keyword evidence="4 8" id="KW-0689">Ribosomal protein</keyword>
<evidence type="ECO:0000256" key="6">
    <source>
        <dbReference type="ARBA" id="ARBA00024998"/>
    </source>
</evidence>
<organism evidence="11 12">
    <name type="scientific">Candidatus Komeilibacteria bacterium CG11_big_fil_rev_8_21_14_0_20_36_20</name>
    <dbReference type="NCBI Taxonomy" id="1974477"/>
    <lineage>
        <taxon>Bacteria</taxon>
        <taxon>Candidatus Komeiliibacteriota</taxon>
    </lineage>
</organism>
<dbReference type="FunFam" id="3.30.300.20:FF:000001">
    <property type="entry name" value="30S ribosomal protein S3"/>
    <property type="match status" value="1"/>
</dbReference>
<evidence type="ECO:0000256" key="3">
    <source>
        <dbReference type="ARBA" id="ARBA00022884"/>
    </source>
</evidence>
<keyword evidence="5 8" id="KW-0687">Ribonucleoprotein</keyword>